<evidence type="ECO:0000256" key="4">
    <source>
        <dbReference type="ARBA" id="ARBA00022692"/>
    </source>
</evidence>
<dbReference type="FunCoup" id="A0A6I8V5A7">
    <property type="interactions" value="209"/>
</dbReference>
<evidence type="ECO:0000256" key="6">
    <source>
        <dbReference type="ARBA" id="ARBA00022824"/>
    </source>
</evidence>
<comment type="similarity">
    <text evidence="2">Belongs to the VKOR family.</text>
</comment>
<dbReference type="GO" id="GO:0005789">
    <property type="term" value="C:endoplasmic reticulum membrane"/>
    <property type="evidence" value="ECO:0007669"/>
    <property type="project" value="UniProtKB-SubCell"/>
</dbReference>
<dbReference type="Gene3D" id="1.20.1440.130">
    <property type="entry name" value="VKOR domain"/>
    <property type="match status" value="1"/>
</dbReference>
<comment type="subcellular location">
    <subcellularLocation>
        <location evidence="1">Endoplasmic reticulum membrane</location>
        <topology evidence="1">Multi-pass membrane protein</topology>
    </subcellularLocation>
</comment>
<dbReference type="RefSeq" id="XP_002139010.2">
    <property type="nucleotide sequence ID" value="XM_002138974.3"/>
</dbReference>
<dbReference type="GO" id="GO:0042373">
    <property type="term" value="P:vitamin K metabolic process"/>
    <property type="evidence" value="ECO:0007669"/>
    <property type="project" value="InterPro"/>
</dbReference>
<evidence type="ECO:0000256" key="3">
    <source>
        <dbReference type="ARBA" id="ARBA00012278"/>
    </source>
</evidence>
<dbReference type="Pfam" id="PF07884">
    <property type="entry name" value="VKOR"/>
    <property type="match status" value="1"/>
</dbReference>
<dbReference type="InParanoid" id="A0A6I8V5A7"/>
<reference evidence="15" key="2">
    <citation type="submission" date="2025-08" db="UniProtKB">
        <authorList>
            <consortium name="RefSeq"/>
        </authorList>
    </citation>
    <scope>IDENTIFICATION</scope>
    <source>
        <strain evidence="15">MV-25-SWS-2005</strain>
        <tissue evidence="15">Whole body</tissue>
    </source>
</reference>
<keyword evidence="9 12" id="KW-0472">Membrane</keyword>
<evidence type="ECO:0000256" key="7">
    <source>
        <dbReference type="ARBA" id="ARBA00022989"/>
    </source>
</evidence>
<dbReference type="SMART" id="SM00756">
    <property type="entry name" value="VKc"/>
    <property type="match status" value="1"/>
</dbReference>
<organism evidence="14 15">
    <name type="scientific">Drosophila pseudoobscura pseudoobscura</name>
    <name type="common">Fruit fly</name>
    <dbReference type="NCBI Taxonomy" id="46245"/>
    <lineage>
        <taxon>Eukaryota</taxon>
        <taxon>Metazoa</taxon>
        <taxon>Ecdysozoa</taxon>
        <taxon>Arthropoda</taxon>
        <taxon>Hexapoda</taxon>
        <taxon>Insecta</taxon>
        <taxon>Pterygota</taxon>
        <taxon>Neoptera</taxon>
        <taxon>Endopterygota</taxon>
        <taxon>Diptera</taxon>
        <taxon>Brachycera</taxon>
        <taxon>Muscomorpha</taxon>
        <taxon>Ephydroidea</taxon>
        <taxon>Drosophilidae</taxon>
        <taxon>Drosophila</taxon>
        <taxon>Sophophora</taxon>
    </lineage>
</organism>
<dbReference type="EC" id="1.17.4.4" evidence="3"/>
<gene>
    <name evidence="15" type="primary">Vkor</name>
</gene>
<dbReference type="PANTHER" id="PTHR14519:SF8">
    <property type="entry name" value="VITAMIN K EPOXIDE REDUCTASE COMPLEX SUBUNIT 1"/>
    <property type="match status" value="1"/>
</dbReference>
<evidence type="ECO:0000256" key="5">
    <source>
        <dbReference type="ARBA" id="ARBA00022719"/>
    </source>
</evidence>
<evidence type="ECO:0000256" key="12">
    <source>
        <dbReference type="SAM" id="Phobius"/>
    </source>
</evidence>
<evidence type="ECO:0000256" key="2">
    <source>
        <dbReference type="ARBA" id="ARBA00006214"/>
    </source>
</evidence>
<proteinExistence type="inferred from homology"/>
<keyword evidence="11" id="KW-0676">Redox-active center</keyword>
<keyword evidence="7 12" id="KW-1133">Transmembrane helix</keyword>
<keyword evidence="6" id="KW-0256">Endoplasmic reticulum</keyword>
<dbReference type="InterPro" id="IPR038354">
    <property type="entry name" value="VKOR_sf"/>
</dbReference>
<evidence type="ECO:0000256" key="9">
    <source>
        <dbReference type="ARBA" id="ARBA00023136"/>
    </source>
</evidence>
<evidence type="ECO:0000256" key="10">
    <source>
        <dbReference type="ARBA" id="ARBA00023157"/>
    </source>
</evidence>
<accession>A0A6I8V5A7</accession>
<protein>
    <recommendedName>
        <fullName evidence="3">vitamin-K-epoxide reductase (warfarin-sensitive)</fullName>
        <ecNumber evidence="3">1.17.4.4</ecNumber>
    </recommendedName>
</protein>
<dbReference type="AlphaFoldDB" id="A0A6I8V5A7"/>
<feature type="transmembrane region" description="Helical" evidence="12">
    <location>
        <begin position="84"/>
        <end position="101"/>
    </location>
</feature>
<sequence>MSQPEETTATGARLRWICICGLAISLYSLYVKMQLDQDEDYVAMCDLAEKVSCTAVFKSDYGRGFGLTQLLFGSTSNYYLNPPNGAIGSVFYVLLFASSFFELRWMCLLQLLVSILTLLLCFYLGFLLIFVLFDCCVVCLLIYVVHTLLFLEVHGRYKRLYLYQPKKMAIE</sequence>
<keyword evidence="8" id="KW-0560">Oxidoreductase</keyword>
<keyword evidence="5" id="KW-0874">Quinone</keyword>
<dbReference type="InterPro" id="IPR042406">
    <property type="entry name" value="VKORC1/VKORC1L1"/>
</dbReference>
<dbReference type="GO" id="GO:0048038">
    <property type="term" value="F:quinone binding"/>
    <property type="evidence" value="ECO:0007669"/>
    <property type="project" value="UniProtKB-KW"/>
</dbReference>
<dbReference type="KEGG" id="dpo:6899093"/>
<feature type="transmembrane region" description="Helical" evidence="12">
    <location>
        <begin position="108"/>
        <end position="125"/>
    </location>
</feature>
<dbReference type="Proteomes" id="UP000001819">
    <property type="component" value="Chromosome 3"/>
</dbReference>
<feature type="transmembrane region" description="Helical" evidence="12">
    <location>
        <begin position="131"/>
        <end position="151"/>
    </location>
</feature>
<keyword evidence="4 12" id="KW-0812">Transmembrane</keyword>
<evidence type="ECO:0000256" key="11">
    <source>
        <dbReference type="ARBA" id="ARBA00023284"/>
    </source>
</evidence>
<feature type="transmembrane region" description="Helical" evidence="12">
    <location>
        <begin position="12"/>
        <end position="30"/>
    </location>
</feature>
<feature type="domain" description="Vitamin K epoxide reductase" evidence="13">
    <location>
        <begin position="7"/>
        <end position="157"/>
    </location>
</feature>
<evidence type="ECO:0000256" key="1">
    <source>
        <dbReference type="ARBA" id="ARBA00004477"/>
    </source>
</evidence>
<dbReference type="InterPro" id="IPR012932">
    <property type="entry name" value="VKOR"/>
</dbReference>
<evidence type="ECO:0000313" key="14">
    <source>
        <dbReference type="Proteomes" id="UP000001819"/>
    </source>
</evidence>
<keyword evidence="14" id="KW-1185">Reference proteome</keyword>
<dbReference type="CDD" id="cd12917">
    <property type="entry name" value="VKOR_euk"/>
    <property type="match status" value="1"/>
</dbReference>
<evidence type="ECO:0000313" key="15">
    <source>
        <dbReference type="RefSeq" id="XP_002139010.2"/>
    </source>
</evidence>
<keyword evidence="10" id="KW-1015">Disulfide bond</keyword>
<dbReference type="PANTHER" id="PTHR14519">
    <property type="entry name" value="VITAMIN K EPOXIDE REDUCTASE COMPLEX, SUBUNIT 1"/>
    <property type="match status" value="1"/>
</dbReference>
<evidence type="ECO:0000256" key="8">
    <source>
        <dbReference type="ARBA" id="ARBA00023002"/>
    </source>
</evidence>
<dbReference type="GO" id="GO:0047057">
    <property type="term" value="F:vitamin-K-epoxide reductase (warfarin-sensitive) activity"/>
    <property type="evidence" value="ECO:0007669"/>
    <property type="project" value="UniProtKB-EC"/>
</dbReference>
<reference evidence="14" key="1">
    <citation type="submission" date="2024-06" db="UniProtKB">
        <authorList>
            <consortium name="RefSeq"/>
        </authorList>
    </citation>
    <scope>NUCLEOTIDE SEQUENCE [LARGE SCALE GENOMIC DNA]</scope>
    <source>
        <strain evidence="14">MV2-25</strain>
    </source>
</reference>
<evidence type="ECO:0000259" key="13">
    <source>
        <dbReference type="SMART" id="SM00756"/>
    </source>
</evidence>
<name>A0A6I8V5A7_DROPS</name>